<evidence type="ECO:0000256" key="1">
    <source>
        <dbReference type="ARBA" id="ARBA00022737"/>
    </source>
</evidence>
<dbReference type="AlphaFoldDB" id="A0AAD9DEJ2"/>
<evidence type="ECO:0000313" key="5">
    <source>
        <dbReference type="Proteomes" id="UP001224775"/>
    </source>
</evidence>
<evidence type="ECO:0000256" key="3">
    <source>
        <dbReference type="SAM" id="MobiDB-lite"/>
    </source>
</evidence>
<feature type="region of interest" description="Disordered" evidence="3">
    <location>
        <begin position="510"/>
        <end position="535"/>
    </location>
</feature>
<keyword evidence="5" id="KW-1185">Reference proteome</keyword>
<evidence type="ECO:0000313" key="4">
    <source>
        <dbReference type="EMBL" id="KAK1742860.1"/>
    </source>
</evidence>
<accession>A0AAD9DEJ2</accession>
<keyword evidence="2" id="KW-0802">TPR repeat</keyword>
<gene>
    <name evidence="4" type="ORF">QTG54_006457</name>
</gene>
<dbReference type="Proteomes" id="UP001224775">
    <property type="component" value="Unassembled WGS sequence"/>
</dbReference>
<dbReference type="PANTHER" id="PTHR16263:SF4">
    <property type="entry name" value="TETRATRICOPEPTIDE REPEAT PROTEIN 38"/>
    <property type="match status" value="1"/>
</dbReference>
<protein>
    <recommendedName>
        <fullName evidence="6">Tetratricopeptide repeat protein 38</fullName>
    </recommendedName>
</protein>
<comment type="caution">
    <text evidence="4">The sequence shown here is derived from an EMBL/GenBank/DDBJ whole genome shotgun (WGS) entry which is preliminary data.</text>
</comment>
<dbReference type="PANTHER" id="PTHR16263">
    <property type="entry name" value="TETRATRICOPEPTIDE REPEAT PROTEIN 38"/>
    <property type="match status" value="1"/>
</dbReference>
<sequence length="832" mass="90744">MSATLPSIRFHLRATQMRGVCSYLSELKYHYSSAASSATLKRKAVRNTSITPPHSYFDISSLQPNIEINNYVGVRRFSTDRQNNNESYLPHGVHRQSDFFGEAITFVNDIDESLITSIDKSMQITCSKQNTAAQHDIAKAVESFDGMALCIVSRGASNLHTGNDGDGPDAKAMHSSAMTWSELLRCASVWNDGNGQSTSPMLAVAAVAPLLAQGGKDYVHRIDKLLSATQSPTPGTPPSLWKIANHAASFRDAFVSGTDDDIATPLLTPRERFHLHALSMLIQNNHRCAMGAYLRLLELYPGDLLGLSLALDVAYSLGDGEAARAAATNVSTYWSERDGGTLRLHPAQSGQTLASSLVAVGLSSSSALSRAATAETLVEMAISRDPDGAGGTSVWALSNILGSEGRSSEMVSRLAGFDGTQLYQNCGFLNFHTRMAGYGGIALLDRRGAASERSALRLYDGFAYLLDYSGNNAMGINNGGEEVVLRDMRVPRSVVRDAVGSIFSGWFGNDDSKEKENDPSLQNQDTAQRKGQKPRTLEDTLCWLPPSPILLTQATSLLFRLTLVDGVSQSDHRWVDLKAAWKYSLEMENEANAQKPFEFMPMALLASSLLLDPETLHNEQIPLQLEIAMQGLNKMGKLLKLGQSQGITSTTASEWNEVMRDLAQARDSCQRWEMPDGMESTTYLPTRSGDRNSKSNPKYPIGWDFDVRQFLEHGLCYAAVQVGDYESLCLARAICSEGTTLRQNCPELWWRYSVVLDMLGDEVAAENARAASPHSPFELGLVNVNSDVMTVSRKSISVPITFISAMGSTNTFNPFPSISGEDKFIVMASSLG</sequence>
<dbReference type="InterPro" id="IPR033891">
    <property type="entry name" value="TTC38"/>
</dbReference>
<reference evidence="4" key="1">
    <citation type="submission" date="2023-06" db="EMBL/GenBank/DDBJ databases">
        <title>Survivors Of The Sea: Transcriptome response of Skeletonema marinoi to long-term dormancy.</title>
        <authorList>
            <person name="Pinder M.I.M."/>
            <person name="Kourtchenko O."/>
            <person name="Robertson E.K."/>
            <person name="Larsson T."/>
            <person name="Maumus F."/>
            <person name="Osuna-Cruz C.M."/>
            <person name="Vancaester E."/>
            <person name="Stenow R."/>
            <person name="Vandepoele K."/>
            <person name="Ploug H."/>
            <person name="Bruchert V."/>
            <person name="Godhe A."/>
            <person name="Topel M."/>
        </authorList>
    </citation>
    <scope>NUCLEOTIDE SEQUENCE</scope>
    <source>
        <strain evidence="4">R05AC</strain>
    </source>
</reference>
<name>A0AAD9DEJ2_9STRA</name>
<dbReference type="EMBL" id="JATAAI010000010">
    <property type="protein sequence ID" value="KAK1742860.1"/>
    <property type="molecule type" value="Genomic_DNA"/>
</dbReference>
<evidence type="ECO:0008006" key="6">
    <source>
        <dbReference type="Google" id="ProtNLM"/>
    </source>
</evidence>
<organism evidence="4 5">
    <name type="scientific">Skeletonema marinoi</name>
    <dbReference type="NCBI Taxonomy" id="267567"/>
    <lineage>
        <taxon>Eukaryota</taxon>
        <taxon>Sar</taxon>
        <taxon>Stramenopiles</taxon>
        <taxon>Ochrophyta</taxon>
        <taxon>Bacillariophyta</taxon>
        <taxon>Coscinodiscophyceae</taxon>
        <taxon>Thalassiosirophycidae</taxon>
        <taxon>Thalassiosirales</taxon>
        <taxon>Skeletonemataceae</taxon>
        <taxon>Skeletonema</taxon>
        <taxon>Skeletonema marinoi-dohrnii complex</taxon>
    </lineage>
</organism>
<evidence type="ECO:0000256" key="2">
    <source>
        <dbReference type="ARBA" id="ARBA00022803"/>
    </source>
</evidence>
<proteinExistence type="predicted"/>
<keyword evidence="1" id="KW-0677">Repeat</keyword>